<organism evidence="3 4">
    <name type="scientific">Chryseobacterium indologenes</name>
    <name type="common">Flavobacterium indologenes</name>
    <dbReference type="NCBI Taxonomy" id="253"/>
    <lineage>
        <taxon>Bacteria</taxon>
        <taxon>Pseudomonadati</taxon>
        <taxon>Bacteroidota</taxon>
        <taxon>Flavobacteriia</taxon>
        <taxon>Flavobacteriales</taxon>
        <taxon>Weeksellaceae</taxon>
        <taxon>Chryseobacterium group</taxon>
        <taxon>Chryseobacterium</taxon>
    </lineage>
</organism>
<accession>A0AAD0YSA9</accession>
<evidence type="ECO:0000313" key="4">
    <source>
        <dbReference type="Proteomes" id="UP000269015"/>
    </source>
</evidence>
<feature type="repeat" description="TPR" evidence="1">
    <location>
        <begin position="155"/>
        <end position="188"/>
    </location>
</feature>
<dbReference type="EMBL" id="CP033930">
    <property type="protein sequence ID" value="AZB16490.1"/>
    <property type="molecule type" value="Genomic_DNA"/>
</dbReference>
<dbReference type="Proteomes" id="UP000269015">
    <property type="component" value="Chromosome"/>
</dbReference>
<dbReference type="PROSITE" id="PS50005">
    <property type="entry name" value="TPR"/>
    <property type="match status" value="1"/>
</dbReference>
<gene>
    <name evidence="3" type="ORF">EG352_01210</name>
</gene>
<evidence type="ECO:0000256" key="2">
    <source>
        <dbReference type="SAM" id="SignalP"/>
    </source>
</evidence>
<sequence length="380" mass="43676">MKVWLALLIILICGKSLTAQAVKIDTGKLLEYYETQRYTDAAQYLQSIYPSDTKDIKALTQIAYCHMMAGKLPEAEKNYLKVNDLHPDSLPVLFSLAGINSRRGNVSNARTYLQKIIQLDSLNFSAYKQLAAYEDTSERKLRYLKKAHSLSKTEPDVAYDLSMVYRELKQYQPAYEVLKTAIAADTENFSLQQALLPLSNQLGKYQESIETGEKLLKNRADPNVMNDLGQAYFYVKDYENCITMYKILETLEVQNEGILYYMTLSYHELKDYDNAAAYAQKTIDEAISKHIPLYYAALAGIYEDKNQYNEATTTYKRGLSFGSSTIISYRLGLLYDLHLKQPKNAIQYYQMYLKNKPDTEKEKEQIEYAKNRILVLAATK</sequence>
<evidence type="ECO:0008006" key="5">
    <source>
        <dbReference type="Google" id="ProtNLM"/>
    </source>
</evidence>
<dbReference type="InterPro" id="IPR019734">
    <property type="entry name" value="TPR_rpt"/>
</dbReference>
<dbReference type="SUPFAM" id="SSF81901">
    <property type="entry name" value="HCP-like"/>
    <property type="match status" value="1"/>
</dbReference>
<feature type="signal peptide" evidence="2">
    <location>
        <begin position="1"/>
        <end position="21"/>
    </location>
</feature>
<dbReference type="Pfam" id="PF13174">
    <property type="entry name" value="TPR_6"/>
    <property type="match status" value="2"/>
</dbReference>
<dbReference type="Gene3D" id="1.25.40.10">
    <property type="entry name" value="Tetratricopeptide repeat domain"/>
    <property type="match status" value="3"/>
</dbReference>
<dbReference type="SUPFAM" id="SSF48452">
    <property type="entry name" value="TPR-like"/>
    <property type="match status" value="1"/>
</dbReference>
<reference evidence="3 4" key="1">
    <citation type="submission" date="2018-11" db="EMBL/GenBank/DDBJ databases">
        <title>Proposal to divide the Flavobacteriaceae and reorganize its genera based on Amino Acid Identity values calculated from whole genome sequences.</title>
        <authorList>
            <person name="Nicholson A.C."/>
            <person name="Gulvik C.A."/>
            <person name="Whitney A.M."/>
            <person name="Humrighouse B.W."/>
            <person name="Bell M."/>
            <person name="Holmes B."/>
            <person name="Steigerwalt A.G."/>
            <person name="Villarma A."/>
            <person name="Sheth M."/>
            <person name="Batra D."/>
            <person name="Pryor J."/>
            <person name="Bernardet J.-F."/>
            <person name="Hugo C."/>
            <person name="Kampfer P."/>
            <person name="Newman J."/>
            <person name="McQuiston J.R."/>
        </authorList>
    </citation>
    <scope>NUCLEOTIDE SEQUENCE [LARGE SCALE GENOMIC DNA]</scope>
    <source>
        <strain evidence="3 4">H5559</strain>
    </source>
</reference>
<evidence type="ECO:0000313" key="3">
    <source>
        <dbReference type="EMBL" id="AZB16490.1"/>
    </source>
</evidence>
<feature type="chain" id="PRO_5042105281" description="Tetratricopeptide repeat protein" evidence="2">
    <location>
        <begin position="22"/>
        <end position="380"/>
    </location>
</feature>
<proteinExistence type="predicted"/>
<name>A0AAD0YSA9_CHRID</name>
<keyword evidence="1" id="KW-0802">TPR repeat</keyword>
<dbReference type="SMART" id="SM00028">
    <property type="entry name" value="TPR"/>
    <property type="match status" value="6"/>
</dbReference>
<dbReference type="Pfam" id="PF13181">
    <property type="entry name" value="TPR_8"/>
    <property type="match status" value="1"/>
</dbReference>
<evidence type="ECO:0000256" key="1">
    <source>
        <dbReference type="PROSITE-ProRule" id="PRU00339"/>
    </source>
</evidence>
<dbReference type="AlphaFoldDB" id="A0AAD0YSA9"/>
<protein>
    <recommendedName>
        <fullName evidence="5">Tetratricopeptide repeat protein</fullName>
    </recommendedName>
</protein>
<dbReference type="RefSeq" id="WP_061085171.1">
    <property type="nucleotide sequence ID" value="NZ_CP033930.1"/>
</dbReference>
<dbReference type="InterPro" id="IPR011990">
    <property type="entry name" value="TPR-like_helical_dom_sf"/>
</dbReference>
<dbReference type="PANTHER" id="PTHR12558">
    <property type="entry name" value="CELL DIVISION CYCLE 16,23,27"/>
    <property type="match status" value="1"/>
</dbReference>
<dbReference type="PANTHER" id="PTHR12558:SF13">
    <property type="entry name" value="CELL DIVISION CYCLE PROTEIN 27 HOMOLOG"/>
    <property type="match status" value="1"/>
</dbReference>
<keyword evidence="2" id="KW-0732">Signal</keyword>